<dbReference type="Gene3D" id="3.40.50.620">
    <property type="entry name" value="HUPs"/>
    <property type="match status" value="1"/>
</dbReference>
<dbReference type="PANTHER" id="PTHR30336:SF20">
    <property type="entry name" value="DUF218 DOMAIN-CONTAINING PROTEIN"/>
    <property type="match status" value="1"/>
</dbReference>
<comment type="caution">
    <text evidence="1">The sequence shown here is derived from an EMBL/GenBank/DDBJ whole genome shotgun (WGS) entry which is preliminary data.</text>
</comment>
<protein>
    <submittedName>
        <fullName evidence="1">YdcF family protein</fullName>
    </submittedName>
</protein>
<dbReference type="Proteomes" id="UP000649075">
    <property type="component" value="Unassembled WGS sequence"/>
</dbReference>
<dbReference type="EMBL" id="JACRWH010000041">
    <property type="protein sequence ID" value="MBC6012869.1"/>
    <property type="molecule type" value="Genomic_DNA"/>
</dbReference>
<gene>
    <name evidence="1" type="ORF">H8911_09080</name>
</gene>
<reference evidence="1 2" key="1">
    <citation type="submission" date="2020-08" db="EMBL/GenBank/DDBJ databases">
        <authorList>
            <person name="Liu C."/>
            <person name="Sun Q."/>
        </authorList>
    </citation>
    <scope>NUCLEOTIDE SEQUENCE [LARGE SCALE GENOMIC DNA]</scope>
    <source>
        <strain evidence="1 2">L34</strain>
    </source>
</reference>
<dbReference type="InterPro" id="IPR051599">
    <property type="entry name" value="Cell_Envelope_Assoc"/>
</dbReference>
<sequence length="268" mass="30103">MDSKVAENINILAKFLGTRDIDALNQEELFKRYGIHQVDVMVLFGGSILEGGDVLASGIKNFVAKKYIIVGGAGHTTDTLRQVVHLEYPDIETTDLSEAEIFQKYIKHVYGCKADYLETKSTNCGNNITYLLDLLKENNISFNSIILSQDASMQRRMAAGLKKYINDNVTIINYATYCAKVLNQNDELVYEEDLHGMWPINRYVNLLMGEIPRLSDDANGYGPNGKNYIAHVDIPENVKIAFEELKMVFGSEIRAANPLYATNMNKNS</sequence>
<evidence type="ECO:0000313" key="2">
    <source>
        <dbReference type="Proteomes" id="UP000649075"/>
    </source>
</evidence>
<keyword evidence="2" id="KW-1185">Reference proteome</keyword>
<evidence type="ECO:0000313" key="1">
    <source>
        <dbReference type="EMBL" id="MBC6012869.1"/>
    </source>
</evidence>
<proteinExistence type="predicted"/>
<dbReference type="InterPro" id="IPR014729">
    <property type="entry name" value="Rossmann-like_a/b/a_fold"/>
</dbReference>
<dbReference type="PANTHER" id="PTHR30336">
    <property type="entry name" value="INNER MEMBRANE PROTEIN, PROBABLE PERMEASE"/>
    <property type="match status" value="1"/>
</dbReference>
<name>A0ABR7KJG7_9FIRM</name>
<dbReference type="RefSeq" id="WP_186999426.1">
    <property type="nucleotide sequence ID" value="NZ_JACRWH010000041.1"/>
</dbReference>
<organism evidence="1 2">
    <name type="scientific">Holdemanella hominis</name>
    <dbReference type="NCBI Taxonomy" id="2764327"/>
    <lineage>
        <taxon>Bacteria</taxon>
        <taxon>Bacillati</taxon>
        <taxon>Bacillota</taxon>
        <taxon>Erysipelotrichia</taxon>
        <taxon>Erysipelotrichales</taxon>
        <taxon>Erysipelotrichaceae</taxon>
        <taxon>Holdemanella</taxon>
    </lineage>
</organism>
<accession>A0ABR7KJG7</accession>
<dbReference type="Gene3D" id="1.10.3620.10">
    <property type="entry name" value="YdcF like domain"/>
    <property type="match status" value="1"/>
</dbReference>